<feature type="non-terminal residue" evidence="1">
    <location>
        <position position="175"/>
    </location>
</feature>
<reference evidence="1" key="2">
    <citation type="submission" date="2023-05" db="EMBL/GenBank/DDBJ databases">
        <authorList>
            <person name="Fouks B."/>
        </authorList>
    </citation>
    <scope>NUCLEOTIDE SEQUENCE</scope>
    <source>
        <strain evidence="1">Stay&amp;Tobe</strain>
        <tissue evidence="1">Testes</tissue>
    </source>
</reference>
<accession>A0AAD7ZEC2</accession>
<gene>
    <name evidence="1" type="ORF">L9F63_005382</name>
</gene>
<dbReference type="AlphaFoldDB" id="A0AAD7ZEC2"/>
<evidence type="ECO:0000313" key="2">
    <source>
        <dbReference type="Proteomes" id="UP001233999"/>
    </source>
</evidence>
<feature type="non-terminal residue" evidence="1">
    <location>
        <position position="1"/>
    </location>
</feature>
<reference evidence="1" key="1">
    <citation type="journal article" date="2023" name="IScience">
        <title>Live-bearing cockroach genome reveals convergent evolutionary mechanisms linked to viviparity in insects and beyond.</title>
        <authorList>
            <person name="Fouks B."/>
            <person name="Harrison M.C."/>
            <person name="Mikhailova A.A."/>
            <person name="Marchal E."/>
            <person name="English S."/>
            <person name="Carruthers M."/>
            <person name="Jennings E.C."/>
            <person name="Chiamaka E.L."/>
            <person name="Frigard R.A."/>
            <person name="Pippel M."/>
            <person name="Attardo G.M."/>
            <person name="Benoit J.B."/>
            <person name="Bornberg-Bauer E."/>
            <person name="Tobe S.S."/>
        </authorList>
    </citation>
    <scope>NUCLEOTIDE SEQUENCE</scope>
    <source>
        <strain evidence="1">Stay&amp;Tobe</strain>
    </source>
</reference>
<protein>
    <submittedName>
        <fullName evidence="1">Uncharacterized protein</fullName>
    </submittedName>
</protein>
<comment type="caution">
    <text evidence="1">The sequence shown here is derived from an EMBL/GenBank/DDBJ whole genome shotgun (WGS) entry which is preliminary data.</text>
</comment>
<keyword evidence="2" id="KW-1185">Reference proteome</keyword>
<organism evidence="1 2">
    <name type="scientific">Diploptera punctata</name>
    <name type="common">Pacific beetle cockroach</name>
    <dbReference type="NCBI Taxonomy" id="6984"/>
    <lineage>
        <taxon>Eukaryota</taxon>
        <taxon>Metazoa</taxon>
        <taxon>Ecdysozoa</taxon>
        <taxon>Arthropoda</taxon>
        <taxon>Hexapoda</taxon>
        <taxon>Insecta</taxon>
        <taxon>Pterygota</taxon>
        <taxon>Neoptera</taxon>
        <taxon>Polyneoptera</taxon>
        <taxon>Dictyoptera</taxon>
        <taxon>Blattodea</taxon>
        <taxon>Blaberoidea</taxon>
        <taxon>Blaberidae</taxon>
        <taxon>Diplopterinae</taxon>
        <taxon>Diploptera</taxon>
    </lineage>
</organism>
<evidence type="ECO:0000313" key="1">
    <source>
        <dbReference type="EMBL" id="KAJ9578393.1"/>
    </source>
</evidence>
<dbReference type="EMBL" id="JASPKZ010008883">
    <property type="protein sequence ID" value="KAJ9578393.1"/>
    <property type="molecule type" value="Genomic_DNA"/>
</dbReference>
<name>A0AAD7ZEC2_DIPPU</name>
<sequence>RSLYVEKLRSTSTDISGAYLVGIHAPQLLESRNHIACLISHHKSNFLFLIFFPSSHKLAICNTFSQYSHPKCLPFQRSSHVCYTGCADGTSKNDAISFDKLRFEFFCNCNINKNTLWFRLRRMEKKVQQLKILSRTLNVIEKISHFCFPLLNWKPKHEIIAILAMYLIKKKHNHS</sequence>
<dbReference type="Proteomes" id="UP001233999">
    <property type="component" value="Unassembled WGS sequence"/>
</dbReference>
<proteinExistence type="predicted"/>